<dbReference type="Proteomes" id="UP001610446">
    <property type="component" value="Unassembled WGS sequence"/>
</dbReference>
<evidence type="ECO:0008006" key="4">
    <source>
        <dbReference type="Google" id="ProtNLM"/>
    </source>
</evidence>
<evidence type="ECO:0000256" key="1">
    <source>
        <dbReference type="SAM" id="MobiDB-lite"/>
    </source>
</evidence>
<feature type="region of interest" description="Disordered" evidence="1">
    <location>
        <begin position="89"/>
        <end position="133"/>
    </location>
</feature>
<protein>
    <recommendedName>
        <fullName evidence="4">MBD domain-containing protein</fullName>
    </recommendedName>
</protein>
<evidence type="ECO:0000313" key="3">
    <source>
        <dbReference type="Proteomes" id="UP001610446"/>
    </source>
</evidence>
<feature type="compositionally biased region" description="Polar residues" evidence="1">
    <location>
        <begin position="99"/>
        <end position="133"/>
    </location>
</feature>
<accession>A0ABR4J5Q1</accession>
<sequence length="261" mass="29879">MLADRDAQINAESTAGQAPVWDHVYRPMRCPGKPCGLGKWCWQDPMGKKHYSLKTHHLIELVKYVRDEHGTLETHDDVPDRIREQLYAEEQQRSRSRVQKGSSVNTSTGNPININVLPTQPSQSPMLTNTPITTQLQPPAREKLKIRGPRDTAVRVYCEWQESNVVDENLKANFRKARDLAISNGYDLEQVDREQDPGFFIEFLKQKSSALRSLALCRAIFLDHPLLIRALLILDVVTWISNSFHKNTAILSRYNPGFSYK</sequence>
<evidence type="ECO:0000313" key="2">
    <source>
        <dbReference type="EMBL" id="KAL2835371.1"/>
    </source>
</evidence>
<proteinExistence type="predicted"/>
<reference evidence="2 3" key="1">
    <citation type="submission" date="2024-07" db="EMBL/GenBank/DDBJ databases">
        <title>Section-level genome sequencing and comparative genomics of Aspergillus sections Usti and Cavernicolus.</title>
        <authorList>
            <consortium name="Lawrence Berkeley National Laboratory"/>
            <person name="Nybo J.L."/>
            <person name="Vesth T.C."/>
            <person name="Theobald S."/>
            <person name="Frisvad J.C."/>
            <person name="Larsen T.O."/>
            <person name="Kjaerboelling I."/>
            <person name="Rothschild-Mancinelli K."/>
            <person name="Lyhne E.K."/>
            <person name="Kogle M.E."/>
            <person name="Barry K."/>
            <person name="Clum A."/>
            <person name="Na H."/>
            <person name="Ledsgaard L."/>
            <person name="Lin J."/>
            <person name="Lipzen A."/>
            <person name="Kuo A."/>
            <person name="Riley R."/>
            <person name="Mondo S."/>
            <person name="Labutti K."/>
            <person name="Haridas S."/>
            <person name="Pangalinan J."/>
            <person name="Salamov A.A."/>
            <person name="Simmons B.A."/>
            <person name="Magnuson J.K."/>
            <person name="Chen J."/>
            <person name="Drula E."/>
            <person name="Henrissat B."/>
            <person name="Wiebenga A."/>
            <person name="Lubbers R.J."/>
            <person name="Gomes A.C."/>
            <person name="Makela M.R."/>
            <person name="Stajich J."/>
            <person name="Grigoriev I.V."/>
            <person name="Mortensen U.H."/>
            <person name="De Vries R.P."/>
            <person name="Baker S.E."/>
            <person name="Andersen M.R."/>
        </authorList>
    </citation>
    <scope>NUCLEOTIDE SEQUENCE [LARGE SCALE GENOMIC DNA]</scope>
    <source>
        <strain evidence="2 3">CBS 123904</strain>
    </source>
</reference>
<comment type="caution">
    <text evidence="2">The sequence shown here is derived from an EMBL/GenBank/DDBJ whole genome shotgun (WGS) entry which is preliminary data.</text>
</comment>
<name>A0ABR4J5Q1_9EURO</name>
<gene>
    <name evidence="2" type="ORF">BJY01DRAFT_223778</name>
</gene>
<organism evidence="2 3">
    <name type="scientific">Aspergillus pseudoustus</name>
    <dbReference type="NCBI Taxonomy" id="1810923"/>
    <lineage>
        <taxon>Eukaryota</taxon>
        <taxon>Fungi</taxon>
        <taxon>Dikarya</taxon>
        <taxon>Ascomycota</taxon>
        <taxon>Pezizomycotina</taxon>
        <taxon>Eurotiomycetes</taxon>
        <taxon>Eurotiomycetidae</taxon>
        <taxon>Eurotiales</taxon>
        <taxon>Aspergillaceae</taxon>
        <taxon>Aspergillus</taxon>
        <taxon>Aspergillus subgen. Nidulantes</taxon>
    </lineage>
</organism>
<keyword evidence="3" id="KW-1185">Reference proteome</keyword>
<dbReference type="EMBL" id="JBFXLU010000207">
    <property type="protein sequence ID" value="KAL2835371.1"/>
    <property type="molecule type" value="Genomic_DNA"/>
</dbReference>